<protein>
    <submittedName>
        <fullName evidence="2">Uncharacterized protein</fullName>
    </submittedName>
</protein>
<accession>A0A0S4KJU9</accession>
<dbReference type="AlphaFoldDB" id="A0A0S4KJU9"/>
<feature type="region of interest" description="Disordered" evidence="1">
    <location>
        <begin position="1102"/>
        <end position="1132"/>
    </location>
</feature>
<dbReference type="VEuPathDB" id="TriTrypDB:BSAL_07665"/>
<sequence>MPPTIHPELLQQDPFLQLEYWNGPYPLHAATTTWHEKAIYFVAQCDINVGVPKRYPFKPIIVMLARKNMIIYKASDLTLCRRISLESVGSVYSNAKEYAPTSSSNNNMTTSAPSVESSTGFIILKEAASSKGGRSSADLKSGDSAGWGGDIALQGPKSIIRSLLQKLMILIAYAKKLSLKDVDGTTFGASLPGVVGGGGVMVDLSRGSESSLLDTTVAYMPPAKTTDTGAAFIRTENVVIARQMIAERFLGDNPHWKPASVIAALKAKEEEEEKKRATPWCVTARRIADLKSQPVDFLPTPQIDPKLEMMYNPLSCVSILWSGRLALSMKPPEQQGQAMDQQEPNSPMSPSSPTHIVVCAFMTQSCLYLTCNGFEILRCIPLEAIRTALVEEKVSRRRTASMSPLRKDSVAPFANNNRNPAASPQGGDPIVVETIRVRVVLFYYALVSAAPPQQNSPLASEQQESVFQQGTASGWSWEAERLTLEFETQPHALSFFEVLKCISPTTWRVDQLQQELGEAQIERESTFLADSLVATSSASHDSAASSSVMAAITVSGRTVLPPPPPLPSPTTSLLGSQLLVSQWCPLWRRSVDVQWIAFRVRLFAFYEKYCPHKLSLVDKVVWEWKDAEEGCEDVMATLARKYGKEPDVSLQTVVLRLVADPTGATAPPPLSPPNRGVASFPSVYGATVPPPALFEQTMRPTKAQQQQQDIDADSLRGIPRVMSVSFEQTMKPTKAQQQDIDADSLRGIPRVMSVSSMRSGGGGGEGTTVPLTSRALEKLNAPLIVNRSETVARSLGQTFQHSTTNRVVVPPGSGVQRSPSPDNGAHAILSVSSMAAAASAAGPGFGATIGDVLRSFAFSVTFFDRFAAMYFPAGSGINSGCEDPEKVHMFQRLIRAYAPNEDAFYTTLIHRAEQRRSAEQQIVGGVVGNVGASPVARDAPPSSTYRSTTAGRPRHNSSNQSLSSPTDRGAAYDVSYEPSEPNQSTPSANLKFHVDPASAWGQRSPPRNQHSEGQPPSSALTMLRRYQTQSQGSSAAPFSSQSRGYNSQTARGEFIIADDDLKAAIVEPLTSSIHLDGSSSGSAHATVAMLPPMFSAKRPDAYLPSSGSHRNGTRGVGGSSGGFTNPKSFLRI</sequence>
<gene>
    <name evidence="2" type="ORF">BSAL_07665</name>
</gene>
<dbReference type="Proteomes" id="UP000051952">
    <property type="component" value="Unassembled WGS sequence"/>
</dbReference>
<organism evidence="2 3">
    <name type="scientific">Bodo saltans</name>
    <name type="common">Flagellated protozoan</name>
    <dbReference type="NCBI Taxonomy" id="75058"/>
    <lineage>
        <taxon>Eukaryota</taxon>
        <taxon>Discoba</taxon>
        <taxon>Euglenozoa</taxon>
        <taxon>Kinetoplastea</taxon>
        <taxon>Metakinetoplastina</taxon>
        <taxon>Eubodonida</taxon>
        <taxon>Bodonidae</taxon>
        <taxon>Bodo</taxon>
    </lineage>
</organism>
<feature type="compositionally biased region" description="Polar residues" evidence="1">
    <location>
        <begin position="334"/>
        <end position="350"/>
    </location>
</feature>
<feature type="compositionally biased region" description="Polar residues" evidence="1">
    <location>
        <begin position="941"/>
        <end position="966"/>
    </location>
</feature>
<dbReference type="EMBL" id="CYKH01001409">
    <property type="protein sequence ID" value="CUI14569.1"/>
    <property type="molecule type" value="Genomic_DNA"/>
</dbReference>
<evidence type="ECO:0000313" key="2">
    <source>
        <dbReference type="EMBL" id="CUI14569.1"/>
    </source>
</evidence>
<keyword evidence="3" id="KW-1185">Reference proteome</keyword>
<feature type="region of interest" description="Disordered" evidence="1">
    <location>
        <begin position="397"/>
        <end position="427"/>
    </location>
</feature>
<feature type="compositionally biased region" description="Low complexity" evidence="1">
    <location>
        <begin position="411"/>
        <end position="424"/>
    </location>
</feature>
<feature type="region of interest" description="Disordered" evidence="1">
    <location>
        <begin position="930"/>
        <end position="1045"/>
    </location>
</feature>
<proteinExistence type="predicted"/>
<evidence type="ECO:0000313" key="3">
    <source>
        <dbReference type="Proteomes" id="UP000051952"/>
    </source>
</evidence>
<name>A0A0S4KJU9_BODSA</name>
<feature type="compositionally biased region" description="Polar residues" evidence="1">
    <location>
        <begin position="1005"/>
        <end position="1045"/>
    </location>
</feature>
<reference evidence="3" key="1">
    <citation type="submission" date="2015-09" db="EMBL/GenBank/DDBJ databases">
        <authorList>
            <consortium name="Pathogen Informatics"/>
        </authorList>
    </citation>
    <scope>NUCLEOTIDE SEQUENCE [LARGE SCALE GENOMIC DNA]</scope>
    <source>
        <strain evidence="3">Lake Konstanz</strain>
    </source>
</reference>
<feature type="region of interest" description="Disordered" evidence="1">
    <location>
        <begin position="331"/>
        <end position="350"/>
    </location>
</feature>
<evidence type="ECO:0000256" key="1">
    <source>
        <dbReference type="SAM" id="MobiDB-lite"/>
    </source>
</evidence>